<gene>
    <name evidence="2" type="ORF">KIH74_20355</name>
</gene>
<reference evidence="2 3" key="1">
    <citation type="submission" date="2021-05" db="EMBL/GenBank/DDBJ databases">
        <title>Kineosporia and Streptomyces sp. nov. two new marine actinobacteria isolated from Coral.</title>
        <authorList>
            <person name="Buangrab K."/>
            <person name="Sutthacheep M."/>
            <person name="Yeemin T."/>
            <person name="Harunari E."/>
            <person name="Igarashi Y."/>
            <person name="Kanchanasin P."/>
            <person name="Tanasupawat S."/>
            <person name="Phongsopitanun W."/>
        </authorList>
    </citation>
    <scope>NUCLEOTIDE SEQUENCE [LARGE SCALE GENOMIC DNA]</scope>
    <source>
        <strain evidence="2 3">J2-2</strain>
    </source>
</reference>
<dbReference type="EMBL" id="JAHBAY010000008">
    <property type="protein sequence ID" value="MBT0771301.1"/>
    <property type="molecule type" value="Genomic_DNA"/>
</dbReference>
<feature type="domain" description="Aminoglycoside phosphotransferase" evidence="1">
    <location>
        <begin position="87"/>
        <end position="248"/>
    </location>
</feature>
<evidence type="ECO:0000259" key="1">
    <source>
        <dbReference type="Pfam" id="PF01636"/>
    </source>
</evidence>
<comment type="caution">
    <text evidence="2">The sequence shown here is derived from an EMBL/GenBank/DDBJ whole genome shotgun (WGS) entry which is preliminary data.</text>
</comment>
<sequence>MSSGAQRWERAQRLDAAGLVEELYAQTGVRLVVEGPCSGGQVGAAFVRWMRGPDVTQDGTAVSPGRRSVLKWRPHSRMEDLRRGPLAAQEVSRAAGIPAPATQLVAQVGHAVVMVQELLPGAALDAKTLDENILDQALRINERQAGLLRDRPDVPQVQLYLTDDGPGYCLHEPLRQYNARTAALERRIVAVTPASEPGHDVVHLDFHPGNLLARDGTVTGLVDWDGAGRGHRGLDLVTLRFAVHQETVSRRLDEILDGLPSDVLAGFWAHMSLRLVDWAIRHHTAGDVERYLDLAEQRL</sequence>
<name>A0ABS5TJM3_9ACTN</name>
<dbReference type="Gene3D" id="3.90.1200.10">
    <property type="match status" value="1"/>
</dbReference>
<organism evidence="2 3">
    <name type="scientific">Kineosporia corallincola</name>
    <dbReference type="NCBI Taxonomy" id="2835133"/>
    <lineage>
        <taxon>Bacteria</taxon>
        <taxon>Bacillati</taxon>
        <taxon>Actinomycetota</taxon>
        <taxon>Actinomycetes</taxon>
        <taxon>Kineosporiales</taxon>
        <taxon>Kineosporiaceae</taxon>
        <taxon>Kineosporia</taxon>
    </lineage>
</organism>
<dbReference type="RefSeq" id="WP_214157591.1">
    <property type="nucleotide sequence ID" value="NZ_JAHBAY010000008.1"/>
</dbReference>
<keyword evidence="3" id="KW-1185">Reference proteome</keyword>
<protein>
    <submittedName>
        <fullName evidence="2">Aminoglycoside phosphotransferase family protein</fullName>
    </submittedName>
</protein>
<evidence type="ECO:0000313" key="3">
    <source>
        <dbReference type="Proteomes" id="UP001197247"/>
    </source>
</evidence>
<proteinExistence type="predicted"/>
<dbReference type="Proteomes" id="UP001197247">
    <property type="component" value="Unassembled WGS sequence"/>
</dbReference>
<dbReference type="Pfam" id="PF01636">
    <property type="entry name" value="APH"/>
    <property type="match status" value="1"/>
</dbReference>
<dbReference type="InterPro" id="IPR011009">
    <property type="entry name" value="Kinase-like_dom_sf"/>
</dbReference>
<dbReference type="InterPro" id="IPR002575">
    <property type="entry name" value="Aminoglycoside_PTrfase"/>
</dbReference>
<evidence type="ECO:0000313" key="2">
    <source>
        <dbReference type="EMBL" id="MBT0771301.1"/>
    </source>
</evidence>
<accession>A0ABS5TJM3</accession>
<dbReference type="SUPFAM" id="SSF56112">
    <property type="entry name" value="Protein kinase-like (PK-like)"/>
    <property type="match status" value="1"/>
</dbReference>